<evidence type="ECO:0000313" key="5">
    <source>
        <dbReference type="Proteomes" id="UP001152797"/>
    </source>
</evidence>
<gene>
    <name evidence="2" type="ORF">C1SCF055_LOCUS2833</name>
</gene>
<feature type="region of interest" description="Disordered" evidence="1">
    <location>
        <begin position="1"/>
        <end position="21"/>
    </location>
</feature>
<accession>A0A9P1BJB1</accession>
<reference evidence="3" key="2">
    <citation type="submission" date="2024-04" db="EMBL/GenBank/DDBJ databases">
        <authorList>
            <person name="Chen Y."/>
            <person name="Shah S."/>
            <person name="Dougan E. K."/>
            <person name="Thang M."/>
            <person name="Chan C."/>
        </authorList>
    </citation>
    <scope>NUCLEOTIDE SEQUENCE [LARGE SCALE GENOMIC DNA]</scope>
</reference>
<proteinExistence type="predicted"/>
<feature type="region of interest" description="Disordered" evidence="1">
    <location>
        <begin position="79"/>
        <end position="99"/>
    </location>
</feature>
<dbReference type="EMBL" id="CAMXCT010000135">
    <property type="protein sequence ID" value="CAI3974431.1"/>
    <property type="molecule type" value="Genomic_DNA"/>
</dbReference>
<reference evidence="2" key="1">
    <citation type="submission" date="2022-10" db="EMBL/GenBank/DDBJ databases">
        <authorList>
            <person name="Chen Y."/>
            <person name="Dougan E. K."/>
            <person name="Chan C."/>
            <person name="Rhodes N."/>
            <person name="Thang M."/>
        </authorList>
    </citation>
    <scope>NUCLEOTIDE SEQUENCE</scope>
</reference>
<dbReference type="Proteomes" id="UP001152797">
    <property type="component" value="Unassembled WGS sequence"/>
</dbReference>
<keyword evidence="4" id="KW-0723">Serine/threonine-protein kinase</keyword>
<evidence type="ECO:0000256" key="1">
    <source>
        <dbReference type="SAM" id="MobiDB-lite"/>
    </source>
</evidence>
<organism evidence="2">
    <name type="scientific">Cladocopium goreaui</name>
    <dbReference type="NCBI Taxonomy" id="2562237"/>
    <lineage>
        <taxon>Eukaryota</taxon>
        <taxon>Sar</taxon>
        <taxon>Alveolata</taxon>
        <taxon>Dinophyceae</taxon>
        <taxon>Suessiales</taxon>
        <taxon>Symbiodiniaceae</taxon>
        <taxon>Cladocopium</taxon>
    </lineage>
</organism>
<dbReference type="EMBL" id="CAMXCT030000135">
    <property type="protein sequence ID" value="CAL4761743.1"/>
    <property type="molecule type" value="Genomic_DNA"/>
</dbReference>
<dbReference type="EMBL" id="CAMXCT020000135">
    <property type="protein sequence ID" value="CAL1127806.1"/>
    <property type="molecule type" value="Genomic_DNA"/>
</dbReference>
<dbReference type="GO" id="GO:0004674">
    <property type="term" value="F:protein serine/threonine kinase activity"/>
    <property type="evidence" value="ECO:0007669"/>
    <property type="project" value="UniProtKB-KW"/>
</dbReference>
<dbReference type="AlphaFoldDB" id="A0A9P1BJB1"/>
<sequence length="126" mass="14181">MITAMRRDGENQKDEGSMEVSEELRAAKKLAGKLVAYIPPTCSWMSRRRCFHAELALPNHPWEFFSKAIFNGRTTLQCRGEPPKLDPDLGNNMRTGRRRSSGLFFEGNQLFELQKAPSSSSSSSEA</sequence>
<comment type="caution">
    <text evidence="2">The sequence shown here is derived from an EMBL/GenBank/DDBJ whole genome shotgun (WGS) entry which is preliminary data.</text>
</comment>
<name>A0A9P1BJB1_9DINO</name>
<evidence type="ECO:0000313" key="4">
    <source>
        <dbReference type="EMBL" id="CAL4761743.1"/>
    </source>
</evidence>
<evidence type="ECO:0000313" key="3">
    <source>
        <dbReference type="EMBL" id="CAL1127806.1"/>
    </source>
</evidence>
<keyword evidence="4" id="KW-0418">Kinase</keyword>
<protein>
    <submittedName>
        <fullName evidence="4">Non-specific serine/threonine protein kinase</fullName>
    </submittedName>
</protein>
<evidence type="ECO:0000313" key="2">
    <source>
        <dbReference type="EMBL" id="CAI3974431.1"/>
    </source>
</evidence>
<keyword evidence="5" id="KW-1185">Reference proteome</keyword>
<keyword evidence="4" id="KW-0808">Transferase</keyword>